<dbReference type="InterPro" id="IPR007111">
    <property type="entry name" value="NACHT_NTPase"/>
</dbReference>
<feature type="domain" description="NACHT" evidence="3">
    <location>
        <begin position="51"/>
        <end position="176"/>
    </location>
</feature>
<dbReference type="Pfam" id="PF05729">
    <property type="entry name" value="NACHT"/>
    <property type="match status" value="1"/>
</dbReference>
<dbReference type="GeneID" id="110990557"/>
<dbReference type="SUPFAM" id="SSF52540">
    <property type="entry name" value="P-loop containing nucleoside triphosphate hydrolases"/>
    <property type="match status" value="1"/>
</dbReference>
<name>A0A8B8A2W3_ACAPL</name>
<dbReference type="PANTHER" id="PTHR46312:SF2">
    <property type="entry name" value="NUCLEOTIDE-BINDING OLIGOMERIZATION DOMAIN-CONTAINING PROTEIN 2-LIKE"/>
    <property type="match status" value="1"/>
</dbReference>
<dbReference type="AlphaFoldDB" id="A0A8B8A2W3"/>
<dbReference type="Gene3D" id="3.40.50.300">
    <property type="entry name" value="P-loop containing nucleotide triphosphate hydrolases"/>
    <property type="match status" value="1"/>
</dbReference>
<proteinExistence type="predicted"/>
<evidence type="ECO:0000313" key="5">
    <source>
        <dbReference type="RefSeq" id="XP_022111300.1"/>
    </source>
</evidence>
<dbReference type="PROSITE" id="PS50837">
    <property type="entry name" value="NACHT"/>
    <property type="match status" value="1"/>
</dbReference>
<dbReference type="RefSeq" id="XP_022111300.1">
    <property type="nucleotide sequence ID" value="XM_022255608.1"/>
</dbReference>
<evidence type="ECO:0000313" key="4">
    <source>
        <dbReference type="Proteomes" id="UP000694845"/>
    </source>
</evidence>
<sequence>MLPWVDDDQKHIMDIYTKLQLEKDHECDLKGKVESCSDVFKLRSKDGHPINRAIFKGTPGIGKTTFFDKLAYDWAKGAAVLKQFQLVFVLKMRSLKQESNLIDALFDQLLDSTEISKVDLAAFIATRADEVLFLLDGFDEFMMDNPEEKNFGSILKTLNQKGKYKDCCAFVTTRPSHYDKLVQKCLIQRPFAHVNVMGFGDEDIKTYMERFYHDDLSKAKGLIERIRSSTVLLDLAKSPMLLLLMCLLWKENSSLPETMSRLYNESVEYIFKRKTSISTEQIPSLVTALGKIAFDGLLSLNQKLSFGEGDFNQDVLDQALAAGILTSERVLKGLHTCKNVYFIHKTFQEFCAGKYYQSLGAGEAALKFETFLRGVPFPPSFEYLLRFCCGDNHGQNASSILRILSDKVRCRGRLDIDKTLCLALNCFLESQCDELPPEQFIECVLSNDLSLQNISSDVLKSIVYFLDCVTDQAKGGGNTCLHRVLDLDVSGCHLKEYGETFARYVKEMQRLSIISFSLSTVSETQIQTCLNNKMQLTQLTIERKTDERDFTISVTDRRQYNFRRERKVRPSHLAKLNLSGNRTLGSSSPWSHLAKMQHIQAACFMGCNLTREEIPHIADALSSMQKLADLDLSNNPTLSGSGGAWLQLAKIKQVKKVAFRDCDLKGDDIVNISDALSKMPVIKLDLGYNPTLGDSGAALSHLGKVEHIEKIDFVKCNLKGDDVPHIADALSNMPKLVELGLTGNDTLGGSGSAWSHFAKIKPIQKIDWRSCRLTGDDIPHIADALSNMTNLVELNLLWNPTLGGSGGAWSHLAKIKQIQKVNLMSCNLTGDDVPYIAEALGTMPKLVELDVSSNVELGGSGEALSTMAKLKHIQKIRLRDCNVTRDDMKYIANAMSRESALVRIDLSPCLIFGGSGEAWSSLVKDKDTGRCIKIILQNSTLIGNDHEHVTETLSSTSNHAELDLTGNYTLVGSVDSYFFLTKSTNL</sequence>
<keyword evidence="1" id="KW-0547">Nucleotide-binding</keyword>
<dbReference type="KEGG" id="aplc:110990557"/>
<dbReference type="OrthoDB" id="120976at2759"/>
<dbReference type="PANTHER" id="PTHR46312">
    <property type="entry name" value="NACHT DOMAIN-CONTAINING PROTEIN"/>
    <property type="match status" value="1"/>
</dbReference>
<organism evidence="4 5">
    <name type="scientific">Acanthaster planci</name>
    <name type="common">Crown-of-thorns starfish</name>
    <dbReference type="NCBI Taxonomy" id="133434"/>
    <lineage>
        <taxon>Eukaryota</taxon>
        <taxon>Metazoa</taxon>
        <taxon>Echinodermata</taxon>
        <taxon>Eleutherozoa</taxon>
        <taxon>Asterozoa</taxon>
        <taxon>Asteroidea</taxon>
        <taxon>Valvatacea</taxon>
        <taxon>Valvatida</taxon>
        <taxon>Acanthasteridae</taxon>
        <taxon>Acanthaster</taxon>
    </lineage>
</organism>
<dbReference type="InterPro" id="IPR027417">
    <property type="entry name" value="P-loop_NTPase"/>
</dbReference>
<evidence type="ECO:0000256" key="2">
    <source>
        <dbReference type="ARBA" id="ARBA00022840"/>
    </source>
</evidence>
<gene>
    <name evidence="5" type="primary">LOC110990557</name>
</gene>
<dbReference type="Gene3D" id="3.80.10.10">
    <property type="entry name" value="Ribonuclease Inhibitor"/>
    <property type="match status" value="2"/>
</dbReference>
<dbReference type="GO" id="GO:0005524">
    <property type="term" value="F:ATP binding"/>
    <property type="evidence" value="ECO:0007669"/>
    <property type="project" value="UniProtKB-KW"/>
</dbReference>
<dbReference type="InterPro" id="IPR032675">
    <property type="entry name" value="LRR_dom_sf"/>
</dbReference>
<keyword evidence="2" id="KW-0067">ATP-binding</keyword>
<accession>A0A8B8A2W3</accession>
<evidence type="ECO:0000259" key="3">
    <source>
        <dbReference type="PROSITE" id="PS50837"/>
    </source>
</evidence>
<dbReference type="OMA" id="CCIGEEG"/>
<protein>
    <submittedName>
        <fullName evidence="5">NACHT, LRR and PYD domains-containing protein 3-like</fullName>
    </submittedName>
</protein>
<evidence type="ECO:0000256" key="1">
    <source>
        <dbReference type="ARBA" id="ARBA00022741"/>
    </source>
</evidence>
<reference evidence="5" key="1">
    <citation type="submission" date="2025-08" db="UniProtKB">
        <authorList>
            <consortium name="RefSeq"/>
        </authorList>
    </citation>
    <scope>IDENTIFICATION</scope>
</reference>
<keyword evidence="4" id="KW-1185">Reference proteome</keyword>
<dbReference type="Proteomes" id="UP000694845">
    <property type="component" value="Unplaced"/>
</dbReference>
<dbReference type="SUPFAM" id="SSF52047">
    <property type="entry name" value="RNI-like"/>
    <property type="match status" value="1"/>
</dbReference>